<dbReference type="PIRSF" id="PIRSF028757">
    <property type="entry name" value="LD-carboxypeptidase"/>
    <property type="match status" value="1"/>
</dbReference>
<feature type="region of interest" description="Disordered" evidence="3">
    <location>
        <begin position="1"/>
        <end position="25"/>
    </location>
</feature>
<comment type="similarity">
    <text evidence="1">Belongs to the peptidase S66 family.</text>
</comment>
<evidence type="ECO:0000313" key="7">
    <source>
        <dbReference type="Proteomes" id="UP001500888"/>
    </source>
</evidence>
<feature type="domain" description="LD-carboxypeptidase C-terminal" evidence="5">
    <location>
        <begin position="222"/>
        <end position="333"/>
    </location>
</feature>
<gene>
    <name evidence="6" type="ORF">GCM10022226_68430</name>
</gene>
<evidence type="ECO:0000259" key="5">
    <source>
        <dbReference type="Pfam" id="PF17676"/>
    </source>
</evidence>
<keyword evidence="2" id="KW-0378">Hydrolase</keyword>
<dbReference type="SUPFAM" id="SSF141986">
    <property type="entry name" value="LD-carboxypeptidase A C-terminal domain-like"/>
    <property type="match status" value="1"/>
</dbReference>
<evidence type="ECO:0000256" key="3">
    <source>
        <dbReference type="SAM" id="MobiDB-lite"/>
    </source>
</evidence>
<dbReference type="CDD" id="cd07062">
    <property type="entry name" value="Peptidase_S66_mccF_like"/>
    <property type="match status" value="1"/>
</dbReference>
<accession>A0ABP7J895</accession>
<dbReference type="InterPro" id="IPR003507">
    <property type="entry name" value="S66_fam"/>
</dbReference>
<evidence type="ECO:0000313" key="6">
    <source>
        <dbReference type="EMBL" id="GAA3836813.1"/>
    </source>
</evidence>
<name>A0ABP7J895_9ACTN</name>
<reference evidence="7" key="1">
    <citation type="journal article" date="2019" name="Int. J. Syst. Evol. Microbiol.">
        <title>The Global Catalogue of Microorganisms (GCM) 10K type strain sequencing project: providing services to taxonomists for standard genome sequencing and annotation.</title>
        <authorList>
            <consortium name="The Broad Institute Genomics Platform"/>
            <consortium name="The Broad Institute Genome Sequencing Center for Infectious Disease"/>
            <person name="Wu L."/>
            <person name="Ma J."/>
        </authorList>
    </citation>
    <scope>NUCLEOTIDE SEQUENCE [LARGE SCALE GENOMIC DNA]</scope>
    <source>
        <strain evidence="7">JCM 16908</strain>
    </source>
</reference>
<dbReference type="InterPro" id="IPR027478">
    <property type="entry name" value="LdcA_N"/>
</dbReference>
<dbReference type="Pfam" id="PF02016">
    <property type="entry name" value="Peptidase_S66"/>
    <property type="match status" value="1"/>
</dbReference>
<dbReference type="Pfam" id="PF17676">
    <property type="entry name" value="Peptidase_S66C"/>
    <property type="match status" value="1"/>
</dbReference>
<dbReference type="Gene3D" id="3.50.30.60">
    <property type="entry name" value="LD-carboxypeptidase A C-terminal domain-like"/>
    <property type="match status" value="1"/>
</dbReference>
<dbReference type="InterPro" id="IPR027461">
    <property type="entry name" value="Carboxypeptidase_A_C_sf"/>
</dbReference>
<organism evidence="6 7">
    <name type="scientific">Sphaerisporangium flaviroseum</name>
    <dbReference type="NCBI Taxonomy" id="509199"/>
    <lineage>
        <taxon>Bacteria</taxon>
        <taxon>Bacillati</taxon>
        <taxon>Actinomycetota</taxon>
        <taxon>Actinomycetes</taxon>
        <taxon>Streptosporangiales</taxon>
        <taxon>Streptosporangiaceae</taxon>
        <taxon>Sphaerisporangium</taxon>
    </lineage>
</organism>
<dbReference type="EMBL" id="BAAAZR010000039">
    <property type="protein sequence ID" value="GAA3836813.1"/>
    <property type="molecule type" value="Genomic_DNA"/>
</dbReference>
<dbReference type="PANTHER" id="PTHR30237:SF4">
    <property type="entry name" value="LD-CARBOXYPEPTIDASE C-TERMINAL DOMAIN-CONTAINING PROTEIN"/>
    <property type="match status" value="1"/>
</dbReference>
<dbReference type="PANTHER" id="PTHR30237">
    <property type="entry name" value="MURAMOYLTETRAPEPTIDE CARBOXYPEPTIDASE"/>
    <property type="match status" value="1"/>
</dbReference>
<dbReference type="RefSeq" id="WP_344950147.1">
    <property type="nucleotide sequence ID" value="NZ_BAAAZR010000039.1"/>
</dbReference>
<dbReference type="SUPFAM" id="SSF52317">
    <property type="entry name" value="Class I glutamine amidotransferase-like"/>
    <property type="match status" value="1"/>
</dbReference>
<dbReference type="InterPro" id="IPR040921">
    <property type="entry name" value="Peptidase_S66C"/>
</dbReference>
<evidence type="ECO:0000256" key="2">
    <source>
        <dbReference type="ARBA" id="ARBA00022801"/>
    </source>
</evidence>
<protein>
    <submittedName>
        <fullName evidence="6">LD-carboxypeptidase</fullName>
    </submittedName>
</protein>
<dbReference type="InterPro" id="IPR040449">
    <property type="entry name" value="Peptidase_S66_N"/>
</dbReference>
<feature type="domain" description="LD-carboxypeptidase N-terminal" evidence="4">
    <location>
        <begin position="31"/>
        <end position="150"/>
    </location>
</feature>
<dbReference type="Proteomes" id="UP001500888">
    <property type="component" value="Unassembled WGS sequence"/>
</dbReference>
<comment type="caution">
    <text evidence="6">The sequence shown here is derived from an EMBL/GenBank/DDBJ whole genome shotgun (WGS) entry which is preliminary data.</text>
</comment>
<keyword evidence="7" id="KW-1185">Reference proteome</keyword>
<dbReference type="InterPro" id="IPR029062">
    <property type="entry name" value="Class_I_gatase-like"/>
</dbReference>
<proteinExistence type="inferred from homology"/>
<sequence>MSPPTPSHGRDGRLRPAVPPLPAPLRPGDTVGLCSPSMPHAARFPRRRARAVAALGAAGYKVREGGNWLMDTGHTAGGPRERAEDVHELFADPQVRAVMTAIGGYNANQLLDLLDYDLIGGHPKLLIGYSDATALLLAVWKRTGLRVVMGPQLLPQWGEPGGCLPYTAAMLDRTVAVPHPLGEVPFPEEQVTEFLAWDSADDRPRRCGQAPPVRTLQEGEAEGFLIGANLDTLLRLAGTDFWPDLHGAVLLVETASAEIGEIEAQLTQLRHLGVFDQIRALGLGRFTDPALDLMPELASVVGRAARGFRGPILSGLPLGHTDPIMCVPFGARALLCAGAEKRLAVLEAAVAEDGPR</sequence>
<evidence type="ECO:0000256" key="1">
    <source>
        <dbReference type="ARBA" id="ARBA00010233"/>
    </source>
</evidence>
<evidence type="ECO:0000259" key="4">
    <source>
        <dbReference type="Pfam" id="PF02016"/>
    </source>
</evidence>
<dbReference type="Gene3D" id="3.40.50.10740">
    <property type="entry name" value="Class I glutamine amidotransferase-like"/>
    <property type="match status" value="1"/>
</dbReference>